<dbReference type="EMBL" id="VPFL01000021">
    <property type="protein sequence ID" value="TXF10802.1"/>
    <property type="molecule type" value="Genomic_DNA"/>
</dbReference>
<dbReference type="PANTHER" id="PTHR43201">
    <property type="entry name" value="ACYL-COA SYNTHETASE"/>
    <property type="match status" value="1"/>
</dbReference>
<dbReference type="PROSITE" id="PS00455">
    <property type="entry name" value="AMP_BINDING"/>
    <property type="match status" value="1"/>
</dbReference>
<dbReference type="Gene3D" id="3.30.300.30">
    <property type="match status" value="1"/>
</dbReference>
<evidence type="ECO:0000313" key="7">
    <source>
        <dbReference type="Proteomes" id="UP000321201"/>
    </source>
</evidence>
<dbReference type="Pfam" id="PF13193">
    <property type="entry name" value="AMP-binding_C"/>
    <property type="match status" value="1"/>
</dbReference>
<keyword evidence="2" id="KW-0436">Ligase</keyword>
<feature type="region of interest" description="Disordered" evidence="3">
    <location>
        <begin position="343"/>
        <end position="363"/>
    </location>
</feature>
<organism evidence="6 7">
    <name type="scientific">Pelomicrobium methylotrophicum</name>
    <dbReference type="NCBI Taxonomy" id="2602750"/>
    <lineage>
        <taxon>Bacteria</taxon>
        <taxon>Pseudomonadati</taxon>
        <taxon>Pseudomonadota</taxon>
        <taxon>Hydrogenophilia</taxon>
        <taxon>Hydrogenophilia incertae sedis</taxon>
        <taxon>Pelomicrobium</taxon>
    </lineage>
</organism>
<dbReference type="InterPro" id="IPR045851">
    <property type="entry name" value="AMP-bd_C_sf"/>
</dbReference>
<protein>
    <submittedName>
        <fullName evidence="6">AMP-binding protein</fullName>
    </submittedName>
</protein>
<dbReference type="GO" id="GO:0031956">
    <property type="term" value="F:medium-chain fatty acid-CoA ligase activity"/>
    <property type="evidence" value="ECO:0007669"/>
    <property type="project" value="TreeGrafter"/>
</dbReference>
<evidence type="ECO:0000259" key="5">
    <source>
        <dbReference type="Pfam" id="PF13193"/>
    </source>
</evidence>
<evidence type="ECO:0000313" key="6">
    <source>
        <dbReference type="EMBL" id="TXF10802.1"/>
    </source>
</evidence>
<dbReference type="InterPro" id="IPR000873">
    <property type="entry name" value="AMP-dep_synth/lig_dom"/>
</dbReference>
<dbReference type="Pfam" id="PF00501">
    <property type="entry name" value="AMP-binding"/>
    <property type="match status" value="1"/>
</dbReference>
<sequence length="529" mass="57958">MVCKAEGRGMRTVRHVIDAQAAERPEHLYLIAPETGRGITYARLREHSVALTRYLLGRGLNKGDKVSLMLHNGYQTARLFLGVMYGGFVVSPVNLLSQPTQLRHVLDHSDSKLVFVGADFEQRVRAMLKEIRRDIAVEVIDVDAEEIFDPAAVPQVLLPEVDEEDDALLMYTSGTTGLPKGVVLTHKNVVSGGFFVTQAHQLTPQDRVLASLPLYHINGQIVTAVAPLVHGGSVVMPHRFSVSNFWDLACRYGCTWINVVPTIISYLLNSPDPRGKGLDLSKIRFCRSASAPLPPVQHKAFEEKFGIGIIETFGMTETAAPCFTNPLDPARRKIGSPGQAFGNEAKIVDPDTGRPLPPGQVGEMMVRGDNVMRGYYKDPAATAKTLEPDGWMHTGDLGYMDEDGFVFVTGRIKELIIKGGENIAPREIDEALLKHPAVLEAAAVGIPDEHYGQEIAAYVVLKEGCEGCTQEELTEFCREQLGRYKTPKLIRFVPELPKGPSGKVQRLKLLELQSPPSAPGATRGRAQAA</sequence>
<dbReference type="OrthoDB" id="5290192at2"/>
<dbReference type="InterPro" id="IPR020845">
    <property type="entry name" value="AMP-binding_CS"/>
</dbReference>
<reference evidence="6 7" key="1">
    <citation type="submission" date="2019-08" db="EMBL/GenBank/DDBJ databases">
        <title>Pelomicrobium methylotrophicum gen. nov., sp. nov. a moderately thermophilic, facultatively anaerobic, lithoautotrophic and methylotrophic bacterium isolated from a terrestrial mud volcano.</title>
        <authorList>
            <person name="Slobodkina G.B."/>
            <person name="Merkel A.Y."/>
            <person name="Slobodkin A.I."/>
        </authorList>
    </citation>
    <scope>NUCLEOTIDE SEQUENCE [LARGE SCALE GENOMIC DNA]</scope>
    <source>
        <strain evidence="6 7">SM250</strain>
    </source>
</reference>
<dbReference type="InterPro" id="IPR042099">
    <property type="entry name" value="ANL_N_sf"/>
</dbReference>
<proteinExistence type="inferred from homology"/>
<gene>
    <name evidence="6" type="ORF">FR698_13340</name>
</gene>
<dbReference type="Gene3D" id="3.40.50.12780">
    <property type="entry name" value="N-terminal domain of ligase-like"/>
    <property type="match status" value="1"/>
</dbReference>
<dbReference type="SUPFAM" id="SSF56801">
    <property type="entry name" value="Acetyl-CoA synthetase-like"/>
    <property type="match status" value="1"/>
</dbReference>
<name>A0A5C7EFV4_9PROT</name>
<evidence type="ECO:0000256" key="3">
    <source>
        <dbReference type="SAM" id="MobiDB-lite"/>
    </source>
</evidence>
<comment type="similarity">
    <text evidence="1">Belongs to the ATP-dependent AMP-binding enzyme family.</text>
</comment>
<evidence type="ECO:0000259" key="4">
    <source>
        <dbReference type="Pfam" id="PF00501"/>
    </source>
</evidence>
<evidence type="ECO:0000256" key="1">
    <source>
        <dbReference type="ARBA" id="ARBA00006432"/>
    </source>
</evidence>
<comment type="caution">
    <text evidence="6">The sequence shown here is derived from an EMBL/GenBank/DDBJ whole genome shotgun (WGS) entry which is preliminary data.</text>
</comment>
<dbReference type="AlphaFoldDB" id="A0A5C7EFV4"/>
<dbReference type="GO" id="GO:0006631">
    <property type="term" value="P:fatty acid metabolic process"/>
    <property type="evidence" value="ECO:0007669"/>
    <property type="project" value="TreeGrafter"/>
</dbReference>
<feature type="domain" description="AMP-binding enzyme C-terminal" evidence="5">
    <location>
        <begin position="427"/>
        <end position="503"/>
    </location>
</feature>
<dbReference type="PANTHER" id="PTHR43201:SF5">
    <property type="entry name" value="MEDIUM-CHAIN ACYL-COA LIGASE ACSF2, MITOCHONDRIAL"/>
    <property type="match status" value="1"/>
</dbReference>
<dbReference type="InParanoid" id="A0A5C7EFV4"/>
<dbReference type="Proteomes" id="UP000321201">
    <property type="component" value="Unassembled WGS sequence"/>
</dbReference>
<accession>A0A5C7EFV4</accession>
<dbReference type="InterPro" id="IPR025110">
    <property type="entry name" value="AMP-bd_C"/>
</dbReference>
<keyword evidence="7" id="KW-1185">Reference proteome</keyword>
<feature type="domain" description="AMP-dependent synthetase/ligase" evidence="4">
    <location>
        <begin position="18"/>
        <end position="376"/>
    </location>
</feature>
<evidence type="ECO:0000256" key="2">
    <source>
        <dbReference type="ARBA" id="ARBA00022598"/>
    </source>
</evidence>